<dbReference type="EMBL" id="QHCT01000009">
    <property type="protein sequence ID" value="RHX85509.1"/>
    <property type="molecule type" value="Genomic_DNA"/>
</dbReference>
<gene>
    <name evidence="5" type="ORF">DLM75_21355</name>
</gene>
<evidence type="ECO:0000256" key="3">
    <source>
        <dbReference type="ARBA" id="ARBA00023163"/>
    </source>
</evidence>
<dbReference type="PRINTS" id="PR00032">
    <property type="entry name" value="HTHARAC"/>
</dbReference>
<reference evidence="5" key="1">
    <citation type="journal article" date="2020" name="Int. J. Syst. Evol. Microbiol.">
        <title>Leptospira yasudae sp. nov. and Leptospira stimsonii sp. nov., two new species of the pathogenic group isolated from environmental sources.</title>
        <authorList>
            <person name="Casanovas-Massana A."/>
            <person name="Hamond C."/>
            <person name="Santos L.A."/>
            <person name="de Oliveira D."/>
            <person name="Hacker K.P."/>
            <person name="Balassiano I."/>
            <person name="Costa F."/>
            <person name="Medeiros M.A."/>
            <person name="Reis M.G."/>
            <person name="Ko A.I."/>
            <person name="Wunder E.A."/>
        </authorList>
    </citation>
    <scope>NUCLEOTIDE SEQUENCE</scope>
    <source>
        <strain evidence="5">Yale</strain>
    </source>
</reference>
<evidence type="ECO:0000313" key="5">
    <source>
        <dbReference type="EMBL" id="RHX85509.1"/>
    </source>
</evidence>
<dbReference type="OrthoDB" id="328780at2"/>
<dbReference type="InterPro" id="IPR020449">
    <property type="entry name" value="Tscrpt_reg_AraC-type_HTH"/>
</dbReference>
<proteinExistence type="predicted"/>
<dbReference type="SUPFAM" id="SSF46689">
    <property type="entry name" value="Homeodomain-like"/>
    <property type="match status" value="2"/>
</dbReference>
<dbReference type="Gene3D" id="1.10.10.60">
    <property type="entry name" value="Homeodomain-like"/>
    <property type="match status" value="2"/>
</dbReference>
<dbReference type="Pfam" id="PF12833">
    <property type="entry name" value="HTH_18"/>
    <property type="match status" value="1"/>
</dbReference>
<name>A0A396YQM1_9LEPT</name>
<dbReference type="SMART" id="SM00342">
    <property type="entry name" value="HTH_ARAC"/>
    <property type="match status" value="1"/>
</dbReference>
<evidence type="ECO:0000259" key="4">
    <source>
        <dbReference type="PROSITE" id="PS01124"/>
    </source>
</evidence>
<keyword evidence="2" id="KW-0238">DNA-binding</keyword>
<keyword evidence="1" id="KW-0805">Transcription regulation</keyword>
<dbReference type="InterPro" id="IPR018062">
    <property type="entry name" value="HTH_AraC-typ_CS"/>
</dbReference>
<dbReference type="InterPro" id="IPR050204">
    <property type="entry name" value="AraC_XylS_family_regulators"/>
</dbReference>
<evidence type="ECO:0000256" key="1">
    <source>
        <dbReference type="ARBA" id="ARBA00023015"/>
    </source>
</evidence>
<dbReference type="AlphaFoldDB" id="A0A396YQM1"/>
<dbReference type="GO" id="GO:0003700">
    <property type="term" value="F:DNA-binding transcription factor activity"/>
    <property type="evidence" value="ECO:0007669"/>
    <property type="project" value="InterPro"/>
</dbReference>
<evidence type="ECO:0000256" key="2">
    <source>
        <dbReference type="ARBA" id="ARBA00023125"/>
    </source>
</evidence>
<protein>
    <submittedName>
        <fullName evidence="5">AraC family transcriptional regulator</fullName>
    </submittedName>
</protein>
<dbReference type="PROSITE" id="PS01124">
    <property type="entry name" value="HTH_ARAC_FAMILY_2"/>
    <property type="match status" value="1"/>
</dbReference>
<keyword evidence="3" id="KW-0804">Transcription</keyword>
<dbReference type="GO" id="GO:0043565">
    <property type="term" value="F:sequence-specific DNA binding"/>
    <property type="evidence" value="ECO:0007669"/>
    <property type="project" value="InterPro"/>
</dbReference>
<accession>A0A396YQM1</accession>
<dbReference type="InterPro" id="IPR018060">
    <property type="entry name" value="HTH_AraC"/>
</dbReference>
<dbReference type="PANTHER" id="PTHR46796">
    <property type="entry name" value="HTH-TYPE TRANSCRIPTIONAL ACTIVATOR RHAS-RELATED"/>
    <property type="match status" value="1"/>
</dbReference>
<sequence length="309" mass="35648">MKTNLKFLDADTGFQSDCGDSLVIQESSESLGWDGIVLEIGSSPEFYPVNIYTPYFYFALDTGGLRWKTRKNGVDLDLHTEVGQIWMNPPYVPFTHSIKEECHFTILAIEEDRLLNATRVLSERDKKSLVFLNTYNVEDNVLKHFIELFVLEMRAKGRNQSSYLESLLASFAEYFLKNYSNYLDAPDQEVSRLSETNLDTIKKMILEEISEKIMIEDMAAEIGMSKFHFLREFKKTTGETPYQFVLKVRLSEAERLLMESNSKISDIAYELGFNDQSHFTNAFRKAKGISPQSFRKSKILQTPGNRLQE</sequence>
<dbReference type="InterPro" id="IPR009057">
    <property type="entry name" value="Homeodomain-like_sf"/>
</dbReference>
<feature type="domain" description="HTH araC/xylS-type" evidence="4">
    <location>
        <begin position="199"/>
        <end position="297"/>
    </location>
</feature>
<dbReference type="RefSeq" id="WP_118970533.1">
    <property type="nucleotide sequence ID" value="NZ_QHCT01000009.1"/>
</dbReference>
<organism evidence="5">
    <name type="scientific">Leptospira stimsonii</name>
    <dbReference type="NCBI Taxonomy" id="2202203"/>
    <lineage>
        <taxon>Bacteria</taxon>
        <taxon>Pseudomonadati</taxon>
        <taxon>Spirochaetota</taxon>
        <taxon>Spirochaetia</taxon>
        <taxon>Leptospirales</taxon>
        <taxon>Leptospiraceae</taxon>
        <taxon>Leptospira</taxon>
    </lineage>
</organism>
<comment type="caution">
    <text evidence="5">The sequence shown here is derived from an EMBL/GenBank/DDBJ whole genome shotgun (WGS) entry which is preliminary data.</text>
</comment>
<dbReference type="Proteomes" id="UP000265798">
    <property type="component" value="Unassembled WGS sequence"/>
</dbReference>
<dbReference type="PROSITE" id="PS00041">
    <property type="entry name" value="HTH_ARAC_FAMILY_1"/>
    <property type="match status" value="1"/>
</dbReference>